<dbReference type="SUPFAM" id="SSF51735">
    <property type="entry name" value="NAD(P)-binding Rossmann-fold domains"/>
    <property type="match status" value="1"/>
</dbReference>
<dbReference type="InterPro" id="IPR051019">
    <property type="entry name" value="VLCFA-Steroid_DH"/>
</dbReference>
<evidence type="ECO:0000256" key="3">
    <source>
        <dbReference type="SAM" id="MobiDB-lite"/>
    </source>
</evidence>
<evidence type="ECO:0000313" key="5">
    <source>
        <dbReference type="Proteomes" id="UP001189122"/>
    </source>
</evidence>
<dbReference type="Pfam" id="PF00106">
    <property type="entry name" value="adh_short"/>
    <property type="match status" value="1"/>
</dbReference>
<proteinExistence type="inferred from homology"/>
<dbReference type="InterPro" id="IPR036291">
    <property type="entry name" value="NAD(P)-bd_dom_sf"/>
</dbReference>
<dbReference type="PIRSF" id="PIRSF000126">
    <property type="entry name" value="11-beta-HSD1"/>
    <property type="match status" value="1"/>
</dbReference>
<evidence type="ECO:0000256" key="2">
    <source>
        <dbReference type="RuleBase" id="RU000363"/>
    </source>
</evidence>
<evidence type="ECO:0000256" key="1">
    <source>
        <dbReference type="ARBA" id="ARBA00023002"/>
    </source>
</evidence>
<organism evidence="4">
    <name type="scientific">Spirodela intermedia</name>
    <name type="common">Intermediate duckweed</name>
    <dbReference type="NCBI Taxonomy" id="51605"/>
    <lineage>
        <taxon>Eukaryota</taxon>
        <taxon>Viridiplantae</taxon>
        <taxon>Streptophyta</taxon>
        <taxon>Embryophyta</taxon>
        <taxon>Tracheophyta</taxon>
        <taxon>Spermatophyta</taxon>
        <taxon>Magnoliopsida</taxon>
        <taxon>Liliopsida</taxon>
        <taxon>Araceae</taxon>
        <taxon>Lemnoideae</taxon>
        <taxon>Spirodela</taxon>
    </lineage>
</organism>
<comment type="similarity">
    <text evidence="2">Belongs to the short-chain dehydrogenases/reductases (SDR) family.</text>
</comment>
<dbReference type="GO" id="GO:0005783">
    <property type="term" value="C:endoplasmic reticulum"/>
    <property type="evidence" value="ECO:0007669"/>
    <property type="project" value="TreeGrafter"/>
</dbReference>
<dbReference type="PRINTS" id="PR00081">
    <property type="entry name" value="GDHRDH"/>
</dbReference>
<feature type="region of interest" description="Disordered" evidence="3">
    <location>
        <begin position="53"/>
        <end position="77"/>
    </location>
</feature>
<name>A0A7I8JDK9_SPIIN</name>
<dbReference type="PANTHER" id="PTHR43899:SF26">
    <property type="entry name" value="ENOYL-(ACYL CARRIER) REDUCTASE"/>
    <property type="match status" value="1"/>
</dbReference>
<keyword evidence="5" id="KW-1185">Reference proteome</keyword>
<sequence>MERSLLETLQFFISILQLVYIFLFSSKNFIDYGQWAIVTGPTDGIGRPWRLSCPERSQSRPRRPESRQAQPSLKRNEAEVPGVELKTVVIDLSGDLSEGIRNLKDAIKEIDVGILVNNAGLSQKKPMFFHEIDEEMWGKIVRVNLVAPTVVTAAVLPSMLQRRRGAIINIGSGSTVIPSFPLYAVYTGTKGYISSLSKSLHTEYKQITNITPTLRPSFFIATPSQYACSAIRCIRYGPECIPYWSHFILYYLVQLSPADCIVNRVLLRSALQKRKNAISMAKK</sequence>
<dbReference type="PANTHER" id="PTHR43899">
    <property type="entry name" value="RH59310P"/>
    <property type="match status" value="1"/>
</dbReference>
<dbReference type="InterPro" id="IPR002347">
    <property type="entry name" value="SDR_fam"/>
</dbReference>
<dbReference type="AlphaFoldDB" id="A0A7I8JDK9"/>
<protein>
    <submittedName>
        <fullName evidence="4">Uncharacterized protein</fullName>
    </submittedName>
</protein>
<evidence type="ECO:0000313" key="4">
    <source>
        <dbReference type="EMBL" id="CAA2629004.1"/>
    </source>
</evidence>
<dbReference type="GO" id="GO:0045703">
    <property type="term" value="F:ketoreductase activity"/>
    <property type="evidence" value="ECO:0007669"/>
    <property type="project" value="TreeGrafter"/>
</dbReference>
<dbReference type="Proteomes" id="UP001189122">
    <property type="component" value="Unassembled WGS sequence"/>
</dbReference>
<gene>
    <name evidence="4" type="ORF">SI7747_11014644</name>
</gene>
<keyword evidence="1" id="KW-0560">Oxidoreductase</keyword>
<reference evidence="4 5" key="1">
    <citation type="submission" date="2019-12" db="EMBL/GenBank/DDBJ databases">
        <authorList>
            <person name="Scholz U."/>
            <person name="Mascher M."/>
            <person name="Fiebig A."/>
        </authorList>
    </citation>
    <scope>NUCLEOTIDE SEQUENCE</scope>
</reference>
<dbReference type="EMBL" id="CACRZD030000011">
    <property type="protein sequence ID" value="CAA6668250.1"/>
    <property type="molecule type" value="Genomic_DNA"/>
</dbReference>
<accession>A0A7I8JDK9</accession>
<dbReference type="Gene3D" id="3.40.50.720">
    <property type="entry name" value="NAD(P)-binding Rossmann-like Domain"/>
    <property type="match status" value="1"/>
</dbReference>
<dbReference type="PRINTS" id="PR00080">
    <property type="entry name" value="SDRFAMILY"/>
</dbReference>
<dbReference type="EMBL" id="LR743598">
    <property type="protein sequence ID" value="CAA2629004.1"/>
    <property type="molecule type" value="Genomic_DNA"/>
</dbReference>